<dbReference type="GO" id="GO:0005737">
    <property type="term" value="C:cytoplasm"/>
    <property type="evidence" value="ECO:0007669"/>
    <property type="project" value="TreeGrafter"/>
</dbReference>
<feature type="domain" description="FAD dependent oxidoreductase" evidence="1">
    <location>
        <begin position="30"/>
        <end position="375"/>
    </location>
</feature>
<dbReference type="Proteomes" id="UP000093482">
    <property type="component" value="Unassembled WGS sequence"/>
</dbReference>
<reference evidence="2 3" key="1">
    <citation type="submission" date="2016-07" db="EMBL/GenBank/DDBJ databases">
        <title>Caryophanon latum genome sequencing.</title>
        <authorList>
            <person name="Verma A."/>
            <person name="Pal Y."/>
            <person name="Krishnamurthi S."/>
        </authorList>
    </citation>
    <scope>NUCLEOTIDE SEQUENCE [LARGE SCALE GENOMIC DNA]</scope>
    <source>
        <strain evidence="2 3">DSM 14151</strain>
    </source>
</reference>
<dbReference type="Gene3D" id="3.50.50.60">
    <property type="entry name" value="FAD/NAD(P)-binding domain"/>
    <property type="match status" value="1"/>
</dbReference>
<dbReference type="PANTHER" id="PTHR13847:SF201">
    <property type="entry name" value="PUTATIBE OXIDOREDUCTASE"/>
    <property type="match status" value="1"/>
</dbReference>
<dbReference type="InterPro" id="IPR036188">
    <property type="entry name" value="FAD/NAD-bd_sf"/>
</dbReference>
<dbReference type="AlphaFoldDB" id="A0A1C0Z0L5"/>
<dbReference type="OrthoDB" id="571248at2"/>
<dbReference type="PANTHER" id="PTHR13847">
    <property type="entry name" value="SARCOSINE DEHYDROGENASE-RELATED"/>
    <property type="match status" value="1"/>
</dbReference>
<keyword evidence="3" id="KW-1185">Reference proteome</keyword>
<evidence type="ECO:0000259" key="1">
    <source>
        <dbReference type="Pfam" id="PF01266"/>
    </source>
</evidence>
<gene>
    <name evidence="2" type="ORF">A6K76_05800</name>
</gene>
<protein>
    <recommendedName>
        <fullName evidence="1">FAD dependent oxidoreductase domain-containing protein</fullName>
    </recommendedName>
</protein>
<evidence type="ECO:0000313" key="2">
    <source>
        <dbReference type="EMBL" id="OCS92906.1"/>
    </source>
</evidence>
<organism evidence="2 3">
    <name type="scientific">Caryophanon latum</name>
    <dbReference type="NCBI Taxonomy" id="33977"/>
    <lineage>
        <taxon>Bacteria</taxon>
        <taxon>Bacillati</taxon>
        <taxon>Bacillota</taxon>
        <taxon>Bacilli</taxon>
        <taxon>Bacillales</taxon>
        <taxon>Caryophanaceae</taxon>
        <taxon>Caryophanon</taxon>
    </lineage>
</organism>
<name>A0A1C0Z0L5_9BACL</name>
<dbReference type="RefSeq" id="WP_066462113.1">
    <property type="nucleotide sequence ID" value="NZ_MATO01000013.1"/>
</dbReference>
<comment type="caution">
    <text evidence="2">The sequence shown here is derived from an EMBL/GenBank/DDBJ whole genome shotgun (WGS) entry which is preliminary data.</text>
</comment>
<sequence>MYLHEGSLFWPTTMPRAQYTAPAQVEPVYDVVLVGAGMSGILCAHVLQQHGYTVALIEQHEPVHNSTAANTGLLQYSNDIMLHELAQQIGLEQAIIFYKRCVQAIDELAEIASSLHGDTQFVRRPSVCFASNSSDVMKLQREYKMLHEFGFPCAYWDERKLHATMGFQKDGALVTFNDAEVNPYQFSRRLLDHVLVHGGHVFPHTRVTTVHHGDILHIETTNETFAARHIIYTTGYYDPPTGTIAVADIRRSYAVVTNAVDTLWHERALIWETARPYLYIRSTLDNRLVIGGLDERIAKPTSDMQKITQHAAQLLQQAQQLFPHYTLTADYMYCASFGESTDHLPVIGRHPRYDNEFYLAGYGGNGTVYSMIGAYELLAQLRGETTAITPIIQASRKNGVRTI</sequence>
<proteinExistence type="predicted"/>
<dbReference type="SUPFAM" id="SSF51905">
    <property type="entry name" value="FAD/NAD(P)-binding domain"/>
    <property type="match status" value="1"/>
</dbReference>
<accession>A0A1C0Z0L5</accession>
<dbReference type="Gene3D" id="3.30.9.10">
    <property type="entry name" value="D-Amino Acid Oxidase, subunit A, domain 2"/>
    <property type="match status" value="1"/>
</dbReference>
<dbReference type="Pfam" id="PF01266">
    <property type="entry name" value="DAO"/>
    <property type="match status" value="1"/>
</dbReference>
<evidence type="ECO:0000313" key="3">
    <source>
        <dbReference type="Proteomes" id="UP000093482"/>
    </source>
</evidence>
<dbReference type="EMBL" id="MATO01000013">
    <property type="protein sequence ID" value="OCS92906.1"/>
    <property type="molecule type" value="Genomic_DNA"/>
</dbReference>
<dbReference type="InterPro" id="IPR006076">
    <property type="entry name" value="FAD-dep_OxRdtase"/>
</dbReference>